<dbReference type="SUPFAM" id="SSF51569">
    <property type="entry name" value="Aldolase"/>
    <property type="match status" value="1"/>
</dbReference>
<name>A0A0C3S758_PHLG1</name>
<evidence type="ECO:0000313" key="5">
    <source>
        <dbReference type="EMBL" id="KIP12231.1"/>
    </source>
</evidence>
<comment type="similarity">
    <text evidence="2">Belongs to the DapA family.</text>
</comment>
<feature type="active site" description="Proton donor/acceptor" evidence="3">
    <location>
        <position position="145"/>
    </location>
</feature>
<sequence length="334" mass="34876">MSRILKSGVFCPILTFFQADTEDLDLDSFKKHVLHVTQAGIGPVIVGSNGEAIHLSHEERTTLIQTARQTLDSAGFTDVPIIAGTGGGSTRETLLLTTQAAQAGADYALVITSGYYAGSLASNKPALKAYYKRVAADSPIPILLYNYPGASGGIDLDSDLITELAIECPNIVGVKLTCGNVGKLTRICATVSGTAFAASYPRKNPADQFLVLGGYSDFLVPSTYAGGHGCITGLANLAPYSIASLYANAIASLEDRAQLLGAQHAQGIVARADFTIANAGVSGTKAILEKLEGYGGLPRSPLPPASAEATEALWKHSDVQELVALEKQLRATPP</sequence>
<proteinExistence type="inferred from homology"/>
<evidence type="ECO:0000256" key="3">
    <source>
        <dbReference type="PIRSR" id="PIRSR001365-1"/>
    </source>
</evidence>
<dbReference type="STRING" id="745531.A0A0C3S758"/>
<reference evidence="5 6" key="1">
    <citation type="journal article" date="2014" name="PLoS Genet.">
        <title>Analysis of the Phlebiopsis gigantea genome, transcriptome and secretome provides insight into its pioneer colonization strategies of wood.</title>
        <authorList>
            <person name="Hori C."/>
            <person name="Ishida T."/>
            <person name="Igarashi K."/>
            <person name="Samejima M."/>
            <person name="Suzuki H."/>
            <person name="Master E."/>
            <person name="Ferreira P."/>
            <person name="Ruiz-Duenas F.J."/>
            <person name="Held B."/>
            <person name="Canessa P."/>
            <person name="Larrondo L.F."/>
            <person name="Schmoll M."/>
            <person name="Druzhinina I.S."/>
            <person name="Kubicek C.P."/>
            <person name="Gaskell J.A."/>
            <person name="Kersten P."/>
            <person name="St John F."/>
            <person name="Glasner J."/>
            <person name="Sabat G."/>
            <person name="Splinter BonDurant S."/>
            <person name="Syed K."/>
            <person name="Yadav J."/>
            <person name="Mgbeahuruike A.C."/>
            <person name="Kovalchuk A."/>
            <person name="Asiegbu F.O."/>
            <person name="Lackner G."/>
            <person name="Hoffmeister D."/>
            <person name="Rencoret J."/>
            <person name="Gutierrez A."/>
            <person name="Sun H."/>
            <person name="Lindquist E."/>
            <person name="Barry K."/>
            <person name="Riley R."/>
            <person name="Grigoriev I.V."/>
            <person name="Henrissat B."/>
            <person name="Kues U."/>
            <person name="Berka R.M."/>
            <person name="Martinez A.T."/>
            <person name="Covert S.F."/>
            <person name="Blanchette R.A."/>
            <person name="Cullen D."/>
        </authorList>
    </citation>
    <scope>NUCLEOTIDE SEQUENCE [LARGE SCALE GENOMIC DNA]</scope>
    <source>
        <strain evidence="5 6">11061_1 CR5-6</strain>
    </source>
</reference>
<dbReference type="Pfam" id="PF00701">
    <property type="entry name" value="DHDPS"/>
    <property type="match status" value="1"/>
</dbReference>
<evidence type="ECO:0000313" key="6">
    <source>
        <dbReference type="Proteomes" id="UP000053257"/>
    </source>
</evidence>
<dbReference type="CDD" id="cd00408">
    <property type="entry name" value="DHDPS-like"/>
    <property type="match status" value="1"/>
</dbReference>
<dbReference type="GO" id="GO:0008840">
    <property type="term" value="F:4-hydroxy-tetrahydrodipicolinate synthase activity"/>
    <property type="evidence" value="ECO:0007669"/>
    <property type="project" value="TreeGrafter"/>
</dbReference>
<dbReference type="PANTHER" id="PTHR12128:SF66">
    <property type="entry name" value="4-HYDROXY-2-OXOGLUTARATE ALDOLASE, MITOCHONDRIAL"/>
    <property type="match status" value="1"/>
</dbReference>
<keyword evidence="1 2" id="KW-0456">Lyase</keyword>
<protein>
    <recommendedName>
        <fullName evidence="7">Dihydrodipicolinate synthase</fullName>
    </recommendedName>
</protein>
<dbReference type="PIRSF" id="PIRSF001365">
    <property type="entry name" value="DHDPS"/>
    <property type="match status" value="1"/>
</dbReference>
<organism evidence="5 6">
    <name type="scientific">Phlebiopsis gigantea (strain 11061_1 CR5-6)</name>
    <name type="common">White-rot fungus</name>
    <name type="synonym">Peniophora gigantea</name>
    <dbReference type="NCBI Taxonomy" id="745531"/>
    <lineage>
        <taxon>Eukaryota</taxon>
        <taxon>Fungi</taxon>
        <taxon>Dikarya</taxon>
        <taxon>Basidiomycota</taxon>
        <taxon>Agaricomycotina</taxon>
        <taxon>Agaricomycetes</taxon>
        <taxon>Polyporales</taxon>
        <taxon>Phanerochaetaceae</taxon>
        <taxon>Phlebiopsis</taxon>
    </lineage>
</organism>
<evidence type="ECO:0000256" key="1">
    <source>
        <dbReference type="ARBA" id="ARBA00023239"/>
    </source>
</evidence>
<dbReference type="Proteomes" id="UP000053257">
    <property type="component" value="Unassembled WGS sequence"/>
</dbReference>
<dbReference type="InterPro" id="IPR013785">
    <property type="entry name" value="Aldolase_TIM"/>
</dbReference>
<dbReference type="InterPro" id="IPR002220">
    <property type="entry name" value="DapA-like"/>
</dbReference>
<dbReference type="PRINTS" id="PR00146">
    <property type="entry name" value="DHPICSNTHASE"/>
</dbReference>
<keyword evidence="6" id="KW-1185">Reference proteome</keyword>
<evidence type="ECO:0008006" key="7">
    <source>
        <dbReference type="Google" id="ProtNLM"/>
    </source>
</evidence>
<dbReference type="Gene3D" id="3.20.20.70">
    <property type="entry name" value="Aldolase class I"/>
    <property type="match status" value="1"/>
</dbReference>
<dbReference type="AlphaFoldDB" id="A0A0C3S758"/>
<accession>A0A0C3S758</accession>
<feature type="active site" description="Schiff-base intermediate with substrate" evidence="3">
    <location>
        <position position="175"/>
    </location>
</feature>
<evidence type="ECO:0000256" key="4">
    <source>
        <dbReference type="PIRSR" id="PIRSR001365-2"/>
    </source>
</evidence>
<dbReference type="HOGENOM" id="CLU_049343_0_2_1"/>
<dbReference type="OrthoDB" id="191315at2759"/>
<dbReference type="EMBL" id="KN840440">
    <property type="protein sequence ID" value="KIP12231.1"/>
    <property type="molecule type" value="Genomic_DNA"/>
</dbReference>
<feature type="binding site" evidence="4">
    <location>
        <position position="231"/>
    </location>
    <ligand>
        <name>pyruvate</name>
        <dbReference type="ChEBI" id="CHEBI:15361"/>
    </ligand>
</feature>
<dbReference type="PANTHER" id="PTHR12128">
    <property type="entry name" value="DIHYDRODIPICOLINATE SYNTHASE"/>
    <property type="match status" value="1"/>
</dbReference>
<gene>
    <name evidence="5" type="ORF">PHLGIDRAFT_327433</name>
</gene>
<dbReference type="SMART" id="SM01130">
    <property type="entry name" value="DHDPS"/>
    <property type="match status" value="1"/>
</dbReference>
<evidence type="ECO:0000256" key="2">
    <source>
        <dbReference type="PIRNR" id="PIRNR001365"/>
    </source>
</evidence>